<feature type="region of interest" description="Disordered" evidence="1">
    <location>
        <begin position="197"/>
        <end position="222"/>
    </location>
</feature>
<dbReference type="KEGG" id="dpte:113793181"/>
<feature type="transmembrane region" description="Helical" evidence="2">
    <location>
        <begin position="149"/>
        <end position="170"/>
    </location>
</feature>
<keyword evidence="2" id="KW-0472">Membrane</keyword>
<sequence>MMKKSSSSLSPTPAHSIHMATKSDTNNQQNIFENLIFEKFCSCLELWKGCVLAGIFTMSTSVFDLLWSIAHMIDEDTVIFFYLLFCLGIESVIFIAAIGILFIALIKRSRCLLLPWLIMTFVDVFFSLLIAFAELALPSNFNTSGCTVPAISMVVTLLVCFITIYCWLCVYGQYLHYSKNTVNISEIKVSPIDDFGRPSSSHAIRPSSSQQQQQQLMGHELNPGTTTDLSAQKYLNENNLNINNNQQQQTDTLKVPQISTPRDAW</sequence>
<feature type="transmembrane region" description="Helical" evidence="2">
    <location>
        <begin position="113"/>
        <end position="137"/>
    </location>
</feature>
<dbReference type="GeneID" id="113793181"/>
<evidence type="ECO:0000256" key="1">
    <source>
        <dbReference type="SAM" id="MobiDB-lite"/>
    </source>
</evidence>
<evidence type="ECO:0000313" key="4">
    <source>
        <dbReference type="RefSeq" id="XP_027198969.1"/>
    </source>
</evidence>
<accession>A0A6P6Y3L1</accession>
<protein>
    <submittedName>
        <fullName evidence="4">Uncharacterized protein LOC113793181</fullName>
    </submittedName>
</protein>
<dbReference type="Proteomes" id="UP000515146">
    <property type="component" value="Unplaced"/>
</dbReference>
<dbReference type="InterPro" id="IPR031720">
    <property type="entry name" value="DUF4728"/>
</dbReference>
<dbReference type="PANTHER" id="PTHR36694:SF11">
    <property type="entry name" value="LP21121P-RELATED"/>
    <property type="match status" value="1"/>
</dbReference>
<dbReference type="OrthoDB" id="6490516at2759"/>
<dbReference type="OMA" id="LIKNIRW"/>
<dbReference type="InParanoid" id="A0A6P6Y3L1"/>
<keyword evidence="2" id="KW-1133">Transmembrane helix</keyword>
<proteinExistence type="predicted"/>
<feature type="region of interest" description="Disordered" evidence="1">
    <location>
        <begin position="243"/>
        <end position="265"/>
    </location>
</feature>
<keyword evidence="3" id="KW-1185">Reference proteome</keyword>
<reference evidence="4" key="1">
    <citation type="submission" date="2025-08" db="UniProtKB">
        <authorList>
            <consortium name="RefSeq"/>
        </authorList>
    </citation>
    <scope>IDENTIFICATION</scope>
    <source>
        <strain evidence="4">Airmid</strain>
    </source>
</reference>
<dbReference type="PANTHER" id="PTHR36694">
    <property type="entry name" value="PASIFLORA 1, ISOFORM A-RELATED"/>
    <property type="match status" value="1"/>
</dbReference>
<feature type="transmembrane region" description="Helical" evidence="2">
    <location>
        <begin position="79"/>
        <end position="106"/>
    </location>
</feature>
<dbReference type="AlphaFoldDB" id="A0A6P6Y3L1"/>
<feature type="compositionally biased region" description="Low complexity" evidence="1">
    <location>
        <begin position="197"/>
        <end position="215"/>
    </location>
</feature>
<name>A0A6P6Y3L1_DERPT</name>
<dbReference type="RefSeq" id="XP_027198969.1">
    <property type="nucleotide sequence ID" value="XM_027343168.1"/>
</dbReference>
<evidence type="ECO:0000313" key="3">
    <source>
        <dbReference type="Proteomes" id="UP000515146"/>
    </source>
</evidence>
<feature type="transmembrane region" description="Helical" evidence="2">
    <location>
        <begin position="49"/>
        <end position="73"/>
    </location>
</feature>
<dbReference type="Pfam" id="PF15860">
    <property type="entry name" value="DUF4728"/>
    <property type="match status" value="1"/>
</dbReference>
<organism evidence="3 4">
    <name type="scientific">Dermatophagoides pteronyssinus</name>
    <name type="common">European house dust mite</name>
    <dbReference type="NCBI Taxonomy" id="6956"/>
    <lineage>
        <taxon>Eukaryota</taxon>
        <taxon>Metazoa</taxon>
        <taxon>Ecdysozoa</taxon>
        <taxon>Arthropoda</taxon>
        <taxon>Chelicerata</taxon>
        <taxon>Arachnida</taxon>
        <taxon>Acari</taxon>
        <taxon>Acariformes</taxon>
        <taxon>Sarcoptiformes</taxon>
        <taxon>Astigmata</taxon>
        <taxon>Psoroptidia</taxon>
        <taxon>Analgoidea</taxon>
        <taxon>Pyroglyphidae</taxon>
        <taxon>Dermatophagoidinae</taxon>
        <taxon>Dermatophagoides</taxon>
    </lineage>
</organism>
<dbReference type="FunCoup" id="A0A6P6Y3L1">
    <property type="interactions" value="16"/>
</dbReference>
<keyword evidence="2" id="KW-0812">Transmembrane</keyword>
<evidence type="ECO:0000256" key="2">
    <source>
        <dbReference type="SAM" id="Phobius"/>
    </source>
</evidence>
<gene>
    <name evidence="4" type="primary">LOC113793181</name>
</gene>